<evidence type="ECO:0000313" key="1">
    <source>
        <dbReference type="EMBL" id="MBO0933715.1"/>
    </source>
</evidence>
<dbReference type="AlphaFoldDB" id="A0A939K2V7"/>
<organism evidence="1 2">
    <name type="scientific">Fibrella aquatilis</name>
    <dbReference type="NCBI Taxonomy" id="2817059"/>
    <lineage>
        <taxon>Bacteria</taxon>
        <taxon>Pseudomonadati</taxon>
        <taxon>Bacteroidota</taxon>
        <taxon>Cytophagia</taxon>
        <taxon>Cytophagales</taxon>
        <taxon>Spirosomataceae</taxon>
        <taxon>Fibrella</taxon>
    </lineage>
</organism>
<reference evidence="1 2" key="1">
    <citation type="submission" date="2021-03" db="EMBL/GenBank/DDBJ databases">
        <title>Fibrella sp. HMF5036 genome sequencing and assembly.</title>
        <authorList>
            <person name="Kang H."/>
            <person name="Kim H."/>
            <person name="Bae S."/>
            <person name="Joh K."/>
        </authorList>
    </citation>
    <scope>NUCLEOTIDE SEQUENCE [LARGE SCALE GENOMIC DNA]</scope>
    <source>
        <strain evidence="1 2">HMF5036</strain>
    </source>
</reference>
<dbReference type="EMBL" id="JAFMYU010000022">
    <property type="protein sequence ID" value="MBO0933715.1"/>
    <property type="molecule type" value="Genomic_DNA"/>
</dbReference>
<dbReference type="Proteomes" id="UP000664795">
    <property type="component" value="Unassembled WGS sequence"/>
</dbReference>
<accession>A0A939K2V7</accession>
<name>A0A939K2V7_9BACT</name>
<protein>
    <submittedName>
        <fullName evidence="1">Uncharacterized protein</fullName>
    </submittedName>
</protein>
<dbReference type="RefSeq" id="WP_207337682.1">
    <property type="nucleotide sequence ID" value="NZ_JAFMYU010000022.1"/>
</dbReference>
<comment type="caution">
    <text evidence="1">The sequence shown here is derived from an EMBL/GenBank/DDBJ whole genome shotgun (WGS) entry which is preliminary data.</text>
</comment>
<gene>
    <name evidence="1" type="ORF">J2I48_22095</name>
</gene>
<evidence type="ECO:0000313" key="2">
    <source>
        <dbReference type="Proteomes" id="UP000664795"/>
    </source>
</evidence>
<keyword evidence="2" id="KW-1185">Reference proteome</keyword>
<sequence length="70" mass="8239">MAELMEPVHQQDLTPEERKANVAKLIARWKVQKKQSEEESRARVKTPEYQKILKELRERNAAKGIIIPEE</sequence>
<proteinExistence type="predicted"/>